<dbReference type="Pfam" id="PF02277">
    <property type="entry name" value="DBI_PRT"/>
    <property type="match status" value="1"/>
</dbReference>
<dbReference type="EMBL" id="JBHSQH010000001">
    <property type="protein sequence ID" value="MFC5969848.1"/>
    <property type="molecule type" value="Genomic_DNA"/>
</dbReference>
<comment type="caution">
    <text evidence="3">The sequence shown here is derived from an EMBL/GenBank/DDBJ whole genome shotgun (WGS) entry which is preliminary data.</text>
</comment>
<feature type="region of interest" description="Disordered" evidence="2">
    <location>
        <begin position="98"/>
        <end position="117"/>
    </location>
</feature>
<feature type="region of interest" description="Disordered" evidence="2">
    <location>
        <begin position="339"/>
        <end position="384"/>
    </location>
</feature>
<evidence type="ECO:0000313" key="4">
    <source>
        <dbReference type="Proteomes" id="UP001596099"/>
    </source>
</evidence>
<dbReference type="PANTHER" id="PTHR38811:SF1">
    <property type="entry name" value="UPF0284 PROTEIN SLL1500"/>
    <property type="match status" value="1"/>
</dbReference>
<gene>
    <name evidence="3" type="primary">cobT</name>
    <name evidence="3" type="ORF">ACFPYI_00750</name>
</gene>
<proteinExistence type="inferred from homology"/>
<reference evidence="3 4" key="1">
    <citation type="journal article" date="2019" name="Int. J. Syst. Evol. Microbiol.">
        <title>The Global Catalogue of Microorganisms (GCM) 10K type strain sequencing project: providing services to taxonomists for standard genome sequencing and annotation.</title>
        <authorList>
            <consortium name="The Broad Institute Genomics Platform"/>
            <consortium name="The Broad Institute Genome Sequencing Center for Infectious Disease"/>
            <person name="Wu L."/>
            <person name="Ma J."/>
        </authorList>
    </citation>
    <scope>NUCLEOTIDE SEQUENCE [LARGE SCALE GENOMIC DNA]</scope>
    <source>
        <strain evidence="3 4">CGMCC 1.12543</strain>
    </source>
</reference>
<dbReference type="GO" id="GO:0016757">
    <property type="term" value="F:glycosyltransferase activity"/>
    <property type="evidence" value="ECO:0007669"/>
    <property type="project" value="UniProtKB-KW"/>
</dbReference>
<keyword evidence="4" id="KW-1185">Reference proteome</keyword>
<name>A0ABD5RHM1_9EURY</name>
<sequence>MTDSPVATDSTDPTFALVVGTTETAAIDGISAAGANPALLDHTPSADAELVAYGTPVYAPTVPVSPGGCPTPALVTRAVRELVGFDLLVVDGGLSAPSAAPTVEVGATPGSDIREPTPVPDAAEIVDRARRVGRAADGPLVVGESVPGGTTTALGVLTALGEPFGVSSSLPTNPLELKRRVVEEALTASDLDAGSLAGSPVEAVARMGDPVLATVMGLVVGAAARDAPVTLAGGTQMVAAAALVRHAGVDHPLTLATTSFVDGDDSVDVRAAAEALDCRLSVTDPGFDRLDHAGLAHYSDGVGKEGAGMGGALALARTAGVEMASVRDRVVARYEREIGPVAGDAAGGGPADDEPTREGSTDGEPADDETADGEATDEVRTDGR</sequence>
<dbReference type="SUPFAM" id="SSF52733">
    <property type="entry name" value="Nicotinate mononucleotide:5,6-dimethylbenzimidazole phosphoribosyltransferase (CobT)"/>
    <property type="match status" value="1"/>
</dbReference>
<dbReference type="InterPro" id="IPR036087">
    <property type="entry name" value="Nict_dMeBzImd_PRibTrfase_sf"/>
</dbReference>
<dbReference type="CDD" id="cd02439">
    <property type="entry name" value="DMB-PRT_CobT"/>
    <property type="match status" value="1"/>
</dbReference>
<protein>
    <recommendedName>
        <fullName evidence="1">UPF0284 protein ACFPYI_00750</fullName>
    </recommendedName>
</protein>
<dbReference type="PANTHER" id="PTHR38811">
    <property type="match status" value="1"/>
</dbReference>
<dbReference type="Proteomes" id="UP001596099">
    <property type="component" value="Unassembled WGS sequence"/>
</dbReference>
<accession>A0ABD5RHM1</accession>
<keyword evidence="3" id="KW-0328">Glycosyltransferase</keyword>
<keyword evidence="3" id="KW-0808">Transferase</keyword>
<comment type="similarity">
    <text evidence="1">Belongs to the UPF0284 family.</text>
</comment>
<dbReference type="NCBIfam" id="NF003371">
    <property type="entry name" value="PRK04447.1-4"/>
    <property type="match status" value="1"/>
</dbReference>
<organism evidence="3 4">
    <name type="scientific">Halomarina salina</name>
    <dbReference type="NCBI Taxonomy" id="1872699"/>
    <lineage>
        <taxon>Archaea</taxon>
        <taxon>Methanobacteriati</taxon>
        <taxon>Methanobacteriota</taxon>
        <taxon>Stenosarchaea group</taxon>
        <taxon>Halobacteria</taxon>
        <taxon>Halobacteriales</taxon>
        <taxon>Natronomonadaceae</taxon>
        <taxon>Halomarina</taxon>
    </lineage>
</organism>
<evidence type="ECO:0000313" key="3">
    <source>
        <dbReference type="EMBL" id="MFC5969848.1"/>
    </source>
</evidence>
<dbReference type="HAMAP" id="MF_01086">
    <property type="entry name" value="UPF0284"/>
    <property type="match status" value="1"/>
</dbReference>
<dbReference type="NCBIfam" id="TIGR00303">
    <property type="entry name" value="nicotinate mononucleotide-dependent phosphoribosyltransferase CobT"/>
    <property type="match status" value="1"/>
</dbReference>
<feature type="compositionally biased region" description="Acidic residues" evidence="2">
    <location>
        <begin position="364"/>
        <end position="376"/>
    </location>
</feature>
<evidence type="ECO:0000256" key="2">
    <source>
        <dbReference type="SAM" id="MobiDB-lite"/>
    </source>
</evidence>
<dbReference type="InterPro" id="IPR003200">
    <property type="entry name" value="Nict_dMeBzImd_PRibTrfase"/>
</dbReference>
<dbReference type="NCBIfam" id="NF003372">
    <property type="entry name" value="PRK04447.1-5"/>
    <property type="match status" value="1"/>
</dbReference>
<dbReference type="AlphaFoldDB" id="A0ABD5RHM1"/>
<evidence type="ECO:0000256" key="1">
    <source>
        <dbReference type="HAMAP-Rule" id="MF_01086"/>
    </source>
</evidence>
<dbReference type="Gene3D" id="3.40.50.10210">
    <property type="match status" value="1"/>
</dbReference>
<dbReference type="RefSeq" id="WP_247418212.1">
    <property type="nucleotide sequence ID" value="NZ_JALLGW010000001.1"/>
</dbReference>
<dbReference type="InterPro" id="IPR002805">
    <property type="entry name" value="Nict_dMeBzImd_PRibTrfase_arc"/>
</dbReference>